<geneLocation type="plasmid" evidence="1 2">
    <name>pRUMAL02</name>
</geneLocation>
<dbReference type="HOGENOM" id="CLU_2993970_0_0_9"/>
<sequence length="57" mass="6190" precursor="true">MIGRSLMTGISAGVTAGALAFEISRKAQRSKRKFKARAGKALKNMSSFIDDLSDIMR</sequence>
<organism evidence="1 2">
    <name type="scientific">Ruminococcus albus (strain ATCC 27210 / DSM 20455 / JCM 14654 / NCDO 2250 / 7)</name>
    <dbReference type="NCBI Taxonomy" id="697329"/>
    <lineage>
        <taxon>Bacteria</taxon>
        <taxon>Bacillati</taxon>
        <taxon>Bacillota</taxon>
        <taxon>Clostridia</taxon>
        <taxon>Eubacteriales</taxon>
        <taxon>Oscillospiraceae</taxon>
        <taxon>Ruminococcus</taxon>
    </lineage>
</organism>
<gene>
    <name evidence="1" type="ordered locus">Rumal_3710</name>
</gene>
<reference evidence="2" key="1">
    <citation type="journal article" date="2011" name="J. Bacteriol.">
        <title>Complete genome of the cellulolytic ruminal bacterium Ruminococcus albus 7.</title>
        <authorList>
            <person name="Suen G."/>
            <person name="Stevenson D.M."/>
            <person name="Bruce D.C."/>
            <person name="Chertkov O."/>
            <person name="Copeland A."/>
            <person name="Cheng J.F."/>
            <person name="Detter C."/>
            <person name="Detter J.C."/>
            <person name="Goodwin L.A."/>
            <person name="Han C.S."/>
            <person name="Hauser L.J."/>
            <person name="Ivanova N.N."/>
            <person name="Kyrpides N.C."/>
            <person name="Land M.L."/>
            <person name="Lapidus A."/>
            <person name="Lucas S."/>
            <person name="Ovchinnikova G."/>
            <person name="Pitluck S."/>
            <person name="Tapia R."/>
            <person name="Woyke T."/>
            <person name="Boyum J."/>
            <person name="Mead D."/>
            <person name="Weimer P.J."/>
        </authorList>
    </citation>
    <scope>NUCLEOTIDE SEQUENCE [LARGE SCALE GENOMIC DNA]</scope>
    <source>
        <strain evidence="2">ATCC 27210 / DSM 20455 / JCM 14654 / NCDO 2250 / 7</strain>
        <plasmid evidence="2">pRUMAL02</plasmid>
    </source>
</reference>
<keyword evidence="1" id="KW-0614">Plasmid</keyword>
<dbReference type="EMBL" id="CP002405">
    <property type="protein sequence ID" value="ADU24147.1"/>
    <property type="molecule type" value="Genomic_DNA"/>
</dbReference>
<dbReference type="AlphaFoldDB" id="E6UKF1"/>
<name>E6UKF1_RUMA7</name>
<evidence type="ECO:0000313" key="1">
    <source>
        <dbReference type="EMBL" id="ADU24147.1"/>
    </source>
</evidence>
<evidence type="ECO:0000313" key="2">
    <source>
        <dbReference type="Proteomes" id="UP000006919"/>
    </source>
</evidence>
<proteinExistence type="predicted"/>
<dbReference type="Proteomes" id="UP000006919">
    <property type="component" value="Plasmid pRUMAL02"/>
</dbReference>
<protein>
    <submittedName>
        <fullName evidence="1">Uncharacterized protein</fullName>
    </submittedName>
</protein>
<dbReference type="KEGG" id="ral:Rumal_3710"/>
<dbReference type="RefSeq" id="WP_013483692.1">
    <property type="nucleotide sequence ID" value="NC_014825.1"/>
</dbReference>
<accession>E6UKF1</accession>